<dbReference type="WBParaSite" id="Minc3s02989g32329">
    <property type="protein sequence ID" value="Minc3s02989g32329"/>
    <property type="gene ID" value="Minc3s02989g32329"/>
</dbReference>
<accession>A0A914N187</accession>
<dbReference type="Proteomes" id="UP000887563">
    <property type="component" value="Unplaced"/>
</dbReference>
<organism evidence="1 2">
    <name type="scientific">Meloidogyne incognita</name>
    <name type="common">Southern root-knot nematode worm</name>
    <name type="synonym">Oxyuris incognita</name>
    <dbReference type="NCBI Taxonomy" id="6306"/>
    <lineage>
        <taxon>Eukaryota</taxon>
        <taxon>Metazoa</taxon>
        <taxon>Ecdysozoa</taxon>
        <taxon>Nematoda</taxon>
        <taxon>Chromadorea</taxon>
        <taxon>Rhabditida</taxon>
        <taxon>Tylenchina</taxon>
        <taxon>Tylenchomorpha</taxon>
        <taxon>Tylenchoidea</taxon>
        <taxon>Meloidogynidae</taxon>
        <taxon>Meloidogyninae</taxon>
        <taxon>Meloidogyne</taxon>
        <taxon>Meloidogyne incognita group</taxon>
    </lineage>
</organism>
<reference evidence="2" key="1">
    <citation type="submission" date="2022-11" db="UniProtKB">
        <authorList>
            <consortium name="WormBaseParasite"/>
        </authorList>
    </citation>
    <scope>IDENTIFICATION</scope>
</reference>
<proteinExistence type="predicted"/>
<evidence type="ECO:0000313" key="1">
    <source>
        <dbReference type="Proteomes" id="UP000887563"/>
    </source>
</evidence>
<sequence>MFRVKSHHFVNGRFAFKTKTQFGRISIASMALRINNVHVVNILTEWHRIDISLERVISDTTKNFRC</sequence>
<protein>
    <submittedName>
        <fullName evidence="2">Uncharacterized protein</fullName>
    </submittedName>
</protein>
<name>A0A914N187_MELIC</name>
<dbReference type="AlphaFoldDB" id="A0A914N187"/>
<keyword evidence="1" id="KW-1185">Reference proteome</keyword>
<evidence type="ECO:0000313" key="2">
    <source>
        <dbReference type="WBParaSite" id="Minc3s02989g32329"/>
    </source>
</evidence>